<feature type="compositionally biased region" description="Basic and acidic residues" evidence="1">
    <location>
        <begin position="71"/>
        <end position="88"/>
    </location>
</feature>
<evidence type="ECO:0008006" key="3">
    <source>
        <dbReference type="Google" id="ProtNLM"/>
    </source>
</evidence>
<feature type="compositionally biased region" description="Pro residues" evidence="1">
    <location>
        <begin position="216"/>
        <end position="238"/>
    </location>
</feature>
<feature type="compositionally biased region" description="Low complexity" evidence="1">
    <location>
        <begin position="239"/>
        <end position="264"/>
    </location>
</feature>
<dbReference type="SUPFAM" id="SSF52540">
    <property type="entry name" value="P-loop containing nucleoside triphosphate hydrolases"/>
    <property type="match status" value="1"/>
</dbReference>
<feature type="compositionally biased region" description="Low complexity" evidence="1">
    <location>
        <begin position="179"/>
        <end position="215"/>
    </location>
</feature>
<sequence length="264" mass="27173">MDPNSTGSGEYGQEGDGAAPRPRPPRESLTSDFGQHAPALARTVQLVSGDFLLTVNPVDGSEIEPCPPAERQVRPEKRTETERAEVEQAARPPVPPGPAPATLPALARQDEREKLIRLLARGRSVRLTGPAGSGRTRLLDIVAADCADLAPDGVVRLDGLRRTADDLLRDLYHAVYDAPGTAPSGTNSSPSSARSAPSSSSTTWSSAAPPSTSCSTPPPSAPSCSPPPRTSPSRPPTPASRRSPSPASTAPTASACSNAPSAGA</sequence>
<organism evidence="2">
    <name type="scientific">Streptomyces haneummycinicus</name>
    <dbReference type="NCBI Taxonomy" id="3074435"/>
    <lineage>
        <taxon>Bacteria</taxon>
        <taxon>Bacillati</taxon>
        <taxon>Actinomycetota</taxon>
        <taxon>Actinomycetes</taxon>
        <taxon>Kitasatosporales</taxon>
        <taxon>Streptomycetaceae</taxon>
        <taxon>Streptomyces</taxon>
    </lineage>
</organism>
<reference evidence="2" key="2">
    <citation type="submission" date="2024-07" db="EMBL/GenBank/DDBJ databases">
        <title>Streptomyces haneummycinica sp. nov., a new antibiotic-producing actinobacterium isolated from marine sediment.</title>
        <authorList>
            <person name="Uemura M."/>
            <person name="Hamada M."/>
            <person name="Hirano S."/>
            <person name="Kobayashi K."/>
            <person name="Ohshiro T."/>
            <person name="Kobayashi T."/>
            <person name="Terahara T."/>
        </authorList>
    </citation>
    <scope>NUCLEOTIDE SEQUENCE</scope>
    <source>
        <strain evidence="2">KM77-8</strain>
    </source>
</reference>
<feature type="region of interest" description="Disordered" evidence="1">
    <location>
        <begin position="179"/>
        <end position="264"/>
    </location>
</feature>
<evidence type="ECO:0000256" key="1">
    <source>
        <dbReference type="SAM" id="MobiDB-lite"/>
    </source>
</evidence>
<dbReference type="AlphaFoldDB" id="A0AAT9HDF4"/>
<gene>
    <name evidence="2" type="ORF">SHKM778_17240</name>
</gene>
<evidence type="ECO:0000313" key="2">
    <source>
        <dbReference type="EMBL" id="BFO15336.1"/>
    </source>
</evidence>
<feature type="compositionally biased region" description="Pro residues" evidence="1">
    <location>
        <begin position="92"/>
        <end position="101"/>
    </location>
</feature>
<proteinExistence type="predicted"/>
<reference evidence="2" key="1">
    <citation type="submission" date="2024-06" db="EMBL/GenBank/DDBJ databases">
        <authorList>
            <consortium name="consrtm"/>
            <person name="Uemura M."/>
            <person name="Terahara T."/>
        </authorList>
    </citation>
    <scope>NUCLEOTIDE SEQUENCE</scope>
    <source>
        <strain evidence="2">KM77-8</strain>
    </source>
</reference>
<feature type="region of interest" description="Disordered" evidence="1">
    <location>
        <begin position="1"/>
        <end position="36"/>
    </location>
</feature>
<dbReference type="EMBL" id="AP035768">
    <property type="protein sequence ID" value="BFO15336.1"/>
    <property type="molecule type" value="Genomic_DNA"/>
</dbReference>
<protein>
    <recommendedName>
        <fullName evidence="3">ATP-binding protein</fullName>
    </recommendedName>
</protein>
<feature type="region of interest" description="Disordered" evidence="1">
    <location>
        <begin position="56"/>
        <end position="107"/>
    </location>
</feature>
<accession>A0AAT9HDF4</accession>
<dbReference type="InterPro" id="IPR027417">
    <property type="entry name" value="P-loop_NTPase"/>
</dbReference>
<name>A0AAT9HDF4_9ACTN</name>